<dbReference type="InterPro" id="IPR007110">
    <property type="entry name" value="Ig-like_dom"/>
</dbReference>
<sequence>MSLLNSKLLSVAEARARILGQADIYVKTGSLLTLTCLMSQGPHDLGTVAWYRGSQAVVTSSPSENDIETEPRITVETEWSDALTSKLRITHAKLSDSGNYSCVPTVAEGASVNVHVINGKSIRNTITDPHDKIIRVHASITYPTIPRDLTSTRIATYVTLPSLRAALWHVARATCPAARDRSVSFARPISDSSDSLTRVSADRKETRRRPRGNEGKSRTVQEETDR</sequence>
<dbReference type="PROSITE" id="PS50835">
    <property type="entry name" value="IG_LIKE"/>
    <property type="match status" value="1"/>
</dbReference>
<proteinExistence type="predicted"/>
<dbReference type="InterPro" id="IPR013783">
    <property type="entry name" value="Ig-like_fold"/>
</dbReference>
<evidence type="ECO:0000313" key="3">
    <source>
        <dbReference type="EMBL" id="KYN34960.1"/>
    </source>
</evidence>
<feature type="region of interest" description="Disordered" evidence="1">
    <location>
        <begin position="188"/>
        <end position="226"/>
    </location>
</feature>
<dbReference type="PANTHER" id="PTHR23279:SF4">
    <property type="entry name" value="DEFECTIVE PROBOSCIS EXTENSION RESPONSE 2, ISOFORM F-RELATED"/>
    <property type="match status" value="1"/>
</dbReference>
<feature type="compositionally biased region" description="Basic and acidic residues" evidence="1">
    <location>
        <begin position="200"/>
        <end position="226"/>
    </location>
</feature>
<evidence type="ECO:0000256" key="1">
    <source>
        <dbReference type="SAM" id="MobiDB-lite"/>
    </source>
</evidence>
<dbReference type="Pfam" id="PF13927">
    <property type="entry name" value="Ig_3"/>
    <property type="match status" value="1"/>
</dbReference>
<dbReference type="AlphaFoldDB" id="A0A195F308"/>
<dbReference type="Gene3D" id="2.60.40.10">
    <property type="entry name" value="Immunoglobulins"/>
    <property type="match status" value="1"/>
</dbReference>
<dbReference type="InterPro" id="IPR037448">
    <property type="entry name" value="Zig-8"/>
</dbReference>
<dbReference type="STRING" id="34720.A0A195F308"/>
<dbReference type="Proteomes" id="UP000078541">
    <property type="component" value="Unassembled WGS sequence"/>
</dbReference>
<reference evidence="3 4" key="1">
    <citation type="submission" date="2016-03" db="EMBL/GenBank/DDBJ databases">
        <title>Trachymyrmex septentrionalis WGS genome.</title>
        <authorList>
            <person name="Nygaard S."/>
            <person name="Hu H."/>
            <person name="Boomsma J."/>
            <person name="Zhang G."/>
        </authorList>
    </citation>
    <scope>NUCLEOTIDE SEQUENCE [LARGE SCALE GENOMIC DNA]</scope>
    <source>
        <strain evidence="3">Tsep2-gDNA-1</strain>
        <tissue evidence="3">Whole body</tissue>
    </source>
</reference>
<dbReference type="PANTHER" id="PTHR23279">
    <property type="entry name" value="DEFECTIVE PROBOSCIS EXTENSION RESPONSE DPR -RELATED"/>
    <property type="match status" value="1"/>
</dbReference>
<dbReference type="InterPro" id="IPR036179">
    <property type="entry name" value="Ig-like_dom_sf"/>
</dbReference>
<keyword evidence="4" id="KW-1185">Reference proteome</keyword>
<gene>
    <name evidence="3" type="ORF">ALC56_10687</name>
</gene>
<dbReference type="GO" id="GO:0032589">
    <property type="term" value="C:neuron projection membrane"/>
    <property type="evidence" value="ECO:0007669"/>
    <property type="project" value="TreeGrafter"/>
</dbReference>
<dbReference type="EMBL" id="KQ981852">
    <property type="protein sequence ID" value="KYN34960.1"/>
    <property type="molecule type" value="Genomic_DNA"/>
</dbReference>
<evidence type="ECO:0000259" key="2">
    <source>
        <dbReference type="PROSITE" id="PS50835"/>
    </source>
</evidence>
<dbReference type="SMART" id="SM00409">
    <property type="entry name" value="IG"/>
    <property type="match status" value="1"/>
</dbReference>
<feature type="domain" description="Ig-like" evidence="2">
    <location>
        <begin position="6"/>
        <end position="113"/>
    </location>
</feature>
<protein>
    <recommendedName>
        <fullName evidence="2">Ig-like domain-containing protein</fullName>
    </recommendedName>
</protein>
<dbReference type="FunFam" id="2.60.40.10:FF:001633">
    <property type="entry name" value="Uncharacterized protein, isoform A"/>
    <property type="match status" value="1"/>
</dbReference>
<dbReference type="InterPro" id="IPR003599">
    <property type="entry name" value="Ig_sub"/>
</dbReference>
<evidence type="ECO:0000313" key="4">
    <source>
        <dbReference type="Proteomes" id="UP000078541"/>
    </source>
</evidence>
<dbReference type="GO" id="GO:0050808">
    <property type="term" value="P:synapse organization"/>
    <property type="evidence" value="ECO:0007669"/>
    <property type="project" value="TreeGrafter"/>
</dbReference>
<organism evidence="3 4">
    <name type="scientific">Trachymyrmex septentrionalis</name>
    <dbReference type="NCBI Taxonomy" id="34720"/>
    <lineage>
        <taxon>Eukaryota</taxon>
        <taxon>Metazoa</taxon>
        <taxon>Ecdysozoa</taxon>
        <taxon>Arthropoda</taxon>
        <taxon>Hexapoda</taxon>
        <taxon>Insecta</taxon>
        <taxon>Pterygota</taxon>
        <taxon>Neoptera</taxon>
        <taxon>Endopterygota</taxon>
        <taxon>Hymenoptera</taxon>
        <taxon>Apocrita</taxon>
        <taxon>Aculeata</taxon>
        <taxon>Formicoidea</taxon>
        <taxon>Formicidae</taxon>
        <taxon>Myrmicinae</taxon>
        <taxon>Trachymyrmex</taxon>
    </lineage>
</organism>
<name>A0A195F308_9HYME</name>
<dbReference type="SUPFAM" id="SSF48726">
    <property type="entry name" value="Immunoglobulin"/>
    <property type="match status" value="1"/>
</dbReference>
<accession>A0A195F308</accession>